<protein>
    <recommendedName>
        <fullName evidence="3">Terminase-like family protein</fullName>
    </recommendedName>
</protein>
<dbReference type="RefSeq" id="WP_172803988.1">
    <property type="nucleotide sequence ID" value="NZ_LT629688.1"/>
</dbReference>
<accession>A0A1G6UJP1</accession>
<reference evidence="1 2" key="1">
    <citation type="submission" date="2016-10" db="EMBL/GenBank/DDBJ databases">
        <authorList>
            <person name="de Groot N.N."/>
        </authorList>
    </citation>
    <scope>NUCLEOTIDE SEQUENCE [LARGE SCALE GENOMIC DNA]</scope>
    <source>
        <strain evidence="1 2">MON 2.2</strain>
    </source>
</reference>
<keyword evidence="2" id="KW-1185">Reference proteome</keyword>
<organism evidence="1 2">
    <name type="scientific">Auraticoccus monumenti</name>
    <dbReference type="NCBI Taxonomy" id="675864"/>
    <lineage>
        <taxon>Bacteria</taxon>
        <taxon>Bacillati</taxon>
        <taxon>Actinomycetota</taxon>
        <taxon>Actinomycetes</taxon>
        <taxon>Propionibacteriales</taxon>
        <taxon>Propionibacteriaceae</taxon>
        <taxon>Auraticoccus</taxon>
    </lineage>
</organism>
<dbReference type="Proteomes" id="UP000198546">
    <property type="component" value="Chromosome i"/>
</dbReference>
<evidence type="ECO:0000313" key="1">
    <source>
        <dbReference type="EMBL" id="SDD41474.1"/>
    </source>
</evidence>
<sequence>MWLPPPEPGTSIAAGFDGSLNDDWTAIKAETRDGYIFTPRYGPDRRPTIWNPAEWGGLIPRQQVREAWDEVVETYDLRRAYCDPGFHDETSWESDIEDWAAEWGEKVFISWPTTSMQRMYPAIRRFESDLTALITHDGCPLTIRHMRNARKLPIRRVYTLGKPAQHQKIDLAVTSILAHEAASDVRSEGWPSREPTDTRVICFT</sequence>
<evidence type="ECO:0000313" key="2">
    <source>
        <dbReference type="Proteomes" id="UP000198546"/>
    </source>
</evidence>
<dbReference type="AlphaFoldDB" id="A0A1G6UJP1"/>
<dbReference type="STRING" id="675864.SAMN04489747_0901"/>
<dbReference type="EMBL" id="LT629688">
    <property type="protein sequence ID" value="SDD41474.1"/>
    <property type="molecule type" value="Genomic_DNA"/>
</dbReference>
<gene>
    <name evidence="1" type="ORF">SAMN04489747_0901</name>
</gene>
<name>A0A1G6UJP1_9ACTN</name>
<evidence type="ECO:0008006" key="3">
    <source>
        <dbReference type="Google" id="ProtNLM"/>
    </source>
</evidence>
<proteinExistence type="predicted"/>